<feature type="region of interest" description="Disordered" evidence="1">
    <location>
        <begin position="177"/>
        <end position="217"/>
    </location>
</feature>
<sequence>EVHPATLQRSESYSPATASITLLPHHSQSHSHKRGLSQGGSLNFYKEIQLEGTESPPPPKLNRLNSAPAGGAPTALPFKIDILPNLPTAAGITSPTSSPLAKGTTAHTSGAITPQITYNFERLAATSPSTMVPASTSSLEPVIKLDYSNLRLPATSASPHGSSARSTVQPTIKIDLSSIANRTSPATPDSGTPRKHIEGGGMGKHYASPTTSTTPTTNPTVVQSPVATVAPPLFAALSSTIPGMDEDYDDI</sequence>
<name>A0A182SQA7_9DIPT</name>
<reference evidence="3" key="1">
    <citation type="submission" date="2013-09" db="EMBL/GenBank/DDBJ databases">
        <title>The Genome Sequence of Anopheles maculatus species B.</title>
        <authorList>
            <consortium name="The Broad Institute Genomics Platform"/>
            <person name="Neafsey D.E."/>
            <person name="Besansky N."/>
            <person name="Howell P."/>
            <person name="Walton C."/>
            <person name="Young S.K."/>
            <person name="Zeng Q."/>
            <person name="Gargeya S."/>
            <person name="Fitzgerald M."/>
            <person name="Haas B."/>
            <person name="Abouelleil A."/>
            <person name="Allen A.W."/>
            <person name="Alvarado L."/>
            <person name="Arachchi H.M."/>
            <person name="Berlin A.M."/>
            <person name="Chapman S.B."/>
            <person name="Gainer-Dewar J."/>
            <person name="Goldberg J."/>
            <person name="Griggs A."/>
            <person name="Gujja S."/>
            <person name="Hansen M."/>
            <person name="Howarth C."/>
            <person name="Imamovic A."/>
            <person name="Ireland A."/>
            <person name="Larimer J."/>
            <person name="McCowan C."/>
            <person name="Murphy C."/>
            <person name="Pearson M."/>
            <person name="Poon T.W."/>
            <person name="Priest M."/>
            <person name="Roberts A."/>
            <person name="Saif S."/>
            <person name="Shea T."/>
            <person name="Sisk P."/>
            <person name="Sykes S."/>
            <person name="Wortman J."/>
            <person name="Nusbaum C."/>
            <person name="Birren B."/>
        </authorList>
    </citation>
    <scope>NUCLEOTIDE SEQUENCE [LARGE SCALE GENOMIC DNA]</scope>
    <source>
        <strain evidence="3">maculatus3</strain>
    </source>
</reference>
<organism evidence="2 3">
    <name type="scientific">Anopheles maculatus</name>
    <dbReference type="NCBI Taxonomy" id="74869"/>
    <lineage>
        <taxon>Eukaryota</taxon>
        <taxon>Metazoa</taxon>
        <taxon>Ecdysozoa</taxon>
        <taxon>Arthropoda</taxon>
        <taxon>Hexapoda</taxon>
        <taxon>Insecta</taxon>
        <taxon>Pterygota</taxon>
        <taxon>Neoptera</taxon>
        <taxon>Endopterygota</taxon>
        <taxon>Diptera</taxon>
        <taxon>Nematocera</taxon>
        <taxon>Culicoidea</taxon>
        <taxon>Culicidae</taxon>
        <taxon>Anophelinae</taxon>
        <taxon>Anopheles</taxon>
        <taxon>Anopheles maculatus group</taxon>
    </lineage>
</organism>
<dbReference type="EnsemblMetazoa" id="AMAM011276-RA">
    <property type="protein sequence ID" value="AMAM011276-PA"/>
    <property type="gene ID" value="AMAM011276"/>
</dbReference>
<dbReference type="Proteomes" id="UP000075901">
    <property type="component" value="Unassembled WGS sequence"/>
</dbReference>
<proteinExistence type="predicted"/>
<keyword evidence="3" id="KW-1185">Reference proteome</keyword>
<feature type="compositionally biased region" description="Low complexity" evidence="1">
    <location>
        <begin position="208"/>
        <end position="217"/>
    </location>
</feature>
<dbReference type="AlphaFoldDB" id="A0A182SQA7"/>
<evidence type="ECO:0000256" key="1">
    <source>
        <dbReference type="SAM" id="MobiDB-lite"/>
    </source>
</evidence>
<evidence type="ECO:0000313" key="3">
    <source>
        <dbReference type="Proteomes" id="UP000075901"/>
    </source>
</evidence>
<evidence type="ECO:0000313" key="2">
    <source>
        <dbReference type="EnsemblMetazoa" id="AMAM011276-PA"/>
    </source>
</evidence>
<feature type="compositionally biased region" description="Polar residues" evidence="1">
    <location>
        <begin position="178"/>
        <end position="190"/>
    </location>
</feature>
<reference evidence="2" key="2">
    <citation type="submission" date="2020-05" db="UniProtKB">
        <authorList>
            <consortium name="EnsemblMetazoa"/>
        </authorList>
    </citation>
    <scope>IDENTIFICATION</scope>
    <source>
        <strain evidence="2">maculatus3</strain>
    </source>
</reference>
<accession>A0A182SQA7</accession>
<dbReference type="VEuPathDB" id="VectorBase:AMAM011276"/>
<protein>
    <submittedName>
        <fullName evidence="2">Uncharacterized protein</fullName>
    </submittedName>
</protein>